<keyword evidence="3" id="KW-0804">Transcription</keyword>
<accession>A0AAU8EJT7</accession>
<keyword evidence="2" id="KW-0238">DNA-binding</keyword>
<dbReference type="InterPro" id="IPR002577">
    <property type="entry name" value="HTH_HxlR"/>
</dbReference>
<evidence type="ECO:0000256" key="1">
    <source>
        <dbReference type="ARBA" id="ARBA00023015"/>
    </source>
</evidence>
<name>A0AAU8EJT7_9MICC</name>
<dbReference type="PROSITE" id="PS51118">
    <property type="entry name" value="HTH_HXLR"/>
    <property type="match status" value="1"/>
</dbReference>
<gene>
    <name evidence="5" type="ORF">ABRP34_12960</name>
</gene>
<organism evidence="5">
    <name type="scientific">Arthrobacter sp. K5</name>
    <dbReference type="NCBI Taxonomy" id="2839623"/>
    <lineage>
        <taxon>Bacteria</taxon>
        <taxon>Bacillati</taxon>
        <taxon>Actinomycetota</taxon>
        <taxon>Actinomycetes</taxon>
        <taxon>Micrococcales</taxon>
        <taxon>Micrococcaceae</taxon>
        <taxon>Arthrobacter</taxon>
    </lineage>
</organism>
<evidence type="ECO:0000259" key="4">
    <source>
        <dbReference type="PROSITE" id="PS51118"/>
    </source>
</evidence>
<reference evidence="5" key="1">
    <citation type="submission" date="2024-06" db="EMBL/GenBank/DDBJ databases">
        <title>Biodegradation of dimethachlon by Arthrobacter sp. K5: mechanistic insights and ecological implications.</title>
        <authorList>
            <person name="Hu S."/>
            <person name="Lu P."/>
        </authorList>
    </citation>
    <scope>NUCLEOTIDE SEQUENCE</scope>
    <source>
        <strain evidence="5">K5</strain>
    </source>
</reference>
<dbReference type="GO" id="GO:0003677">
    <property type="term" value="F:DNA binding"/>
    <property type="evidence" value="ECO:0007669"/>
    <property type="project" value="UniProtKB-KW"/>
</dbReference>
<dbReference type="Pfam" id="PF01638">
    <property type="entry name" value="HxlR"/>
    <property type="match status" value="1"/>
</dbReference>
<dbReference type="InterPro" id="IPR036388">
    <property type="entry name" value="WH-like_DNA-bd_sf"/>
</dbReference>
<dbReference type="EMBL" id="CP159279">
    <property type="protein sequence ID" value="XCH09761.1"/>
    <property type="molecule type" value="Genomic_DNA"/>
</dbReference>
<protein>
    <submittedName>
        <fullName evidence="5">Helix-turn-helix domain-containing protein</fullName>
    </submittedName>
</protein>
<evidence type="ECO:0000313" key="5">
    <source>
        <dbReference type="EMBL" id="XCH09761.1"/>
    </source>
</evidence>
<proteinExistence type="predicted"/>
<dbReference type="PANTHER" id="PTHR33204">
    <property type="entry name" value="TRANSCRIPTIONAL REGULATOR, MARR FAMILY"/>
    <property type="match status" value="1"/>
</dbReference>
<dbReference type="RefSeq" id="WP_353710487.1">
    <property type="nucleotide sequence ID" value="NZ_CP159279.1"/>
</dbReference>
<dbReference type="PANTHER" id="PTHR33204:SF37">
    <property type="entry name" value="HTH-TYPE TRANSCRIPTIONAL REGULATOR YODB"/>
    <property type="match status" value="1"/>
</dbReference>
<evidence type="ECO:0000256" key="2">
    <source>
        <dbReference type="ARBA" id="ARBA00023125"/>
    </source>
</evidence>
<sequence length="126" mass="13595">MTVSTSAKVPAFPFADGIFPAGCPSRTVLDHVTSKWGVLLLVALSEGPQRWSELRRRAEGISEKMLAQTLKTLEADGFVSRDAQPVIPPRVDYSLTGRGEELSALLLPLVAWVAEHAEAIVSRPAS</sequence>
<keyword evidence="1" id="KW-0805">Transcription regulation</keyword>
<feature type="domain" description="HTH hxlR-type" evidence="4">
    <location>
        <begin position="23"/>
        <end position="121"/>
    </location>
</feature>
<dbReference type="AlphaFoldDB" id="A0AAU8EJT7"/>
<evidence type="ECO:0000256" key="3">
    <source>
        <dbReference type="ARBA" id="ARBA00023163"/>
    </source>
</evidence>
<dbReference type="InterPro" id="IPR036390">
    <property type="entry name" value="WH_DNA-bd_sf"/>
</dbReference>
<dbReference type="SUPFAM" id="SSF46785">
    <property type="entry name" value="Winged helix' DNA-binding domain"/>
    <property type="match status" value="1"/>
</dbReference>
<dbReference type="Gene3D" id="1.10.10.10">
    <property type="entry name" value="Winged helix-like DNA-binding domain superfamily/Winged helix DNA-binding domain"/>
    <property type="match status" value="1"/>
</dbReference>